<gene>
    <name evidence="1" type="ORF">PCOR1329_LOCUS41444</name>
</gene>
<organism evidence="1 2">
    <name type="scientific">Prorocentrum cordatum</name>
    <dbReference type="NCBI Taxonomy" id="2364126"/>
    <lineage>
        <taxon>Eukaryota</taxon>
        <taxon>Sar</taxon>
        <taxon>Alveolata</taxon>
        <taxon>Dinophyceae</taxon>
        <taxon>Prorocentrales</taxon>
        <taxon>Prorocentraceae</taxon>
        <taxon>Prorocentrum</taxon>
    </lineage>
</organism>
<protein>
    <recommendedName>
        <fullName evidence="3">AB hydrolase-1 domain-containing protein</fullName>
    </recommendedName>
</protein>
<dbReference type="Proteomes" id="UP001189429">
    <property type="component" value="Unassembled WGS sequence"/>
</dbReference>
<evidence type="ECO:0000313" key="1">
    <source>
        <dbReference type="EMBL" id="CAK0848544.1"/>
    </source>
</evidence>
<dbReference type="EMBL" id="CAUYUJ010014985">
    <property type="protein sequence ID" value="CAK0848544.1"/>
    <property type="molecule type" value="Genomic_DNA"/>
</dbReference>
<name>A0ABN9TSC1_9DINO</name>
<evidence type="ECO:0008006" key="3">
    <source>
        <dbReference type="Google" id="ProtNLM"/>
    </source>
</evidence>
<keyword evidence="2" id="KW-1185">Reference proteome</keyword>
<dbReference type="SUPFAM" id="SSF53474">
    <property type="entry name" value="alpha/beta-Hydrolases"/>
    <property type="match status" value="1"/>
</dbReference>
<accession>A0ABN9TSC1</accession>
<evidence type="ECO:0000313" key="2">
    <source>
        <dbReference type="Proteomes" id="UP001189429"/>
    </source>
</evidence>
<dbReference type="InterPro" id="IPR029058">
    <property type="entry name" value="AB_hydrolase_fold"/>
</dbReference>
<comment type="caution">
    <text evidence="1">The sequence shown here is derived from an EMBL/GenBank/DDBJ whole genome shotgun (WGS) entry which is preliminary data.</text>
</comment>
<feature type="non-terminal residue" evidence="1">
    <location>
        <position position="1"/>
    </location>
</feature>
<reference evidence="1" key="1">
    <citation type="submission" date="2023-10" db="EMBL/GenBank/DDBJ databases">
        <authorList>
            <person name="Chen Y."/>
            <person name="Shah S."/>
            <person name="Dougan E. K."/>
            <person name="Thang M."/>
            <person name="Chan C."/>
        </authorList>
    </citation>
    <scope>NUCLEOTIDE SEQUENCE [LARGE SCALE GENOMIC DNA]</scope>
</reference>
<sequence>DIVEMEEDHEDFDVLLVADPRRRWYFDAGPLGQAAPLLPTAFGEALARAAAGYGRVCAVGASMGGFAALCCADAVDAVLAFGAQLELETAPYRPGFDAAALRQASARLRAAVARRRGSVEVHTSLDGHLGQALALHPESFEDASADASPSGHRSRALRLVVHPFSGRCARVLERGGLLLPLLAEALARLQGEVRAELAGAPTRQFSTYWEASPTAERLQDLWGAAL</sequence>
<proteinExistence type="predicted"/>